<evidence type="ECO:0000313" key="1">
    <source>
        <dbReference type="EMBL" id="MBO3117800.1"/>
    </source>
</evidence>
<dbReference type="InterPro" id="IPR015003">
    <property type="entry name" value="DUF1853"/>
</dbReference>
<proteinExistence type="predicted"/>
<dbReference type="Proteomes" id="UP000676776">
    <property type="component" value="Unassembled WGS sequence"/>
</dbReference>
<accession>A0ABS3T4X7</accession>
<organism evidence="1 2">
    <name type="scientific">Winogradskyella pelagia</name>
    <dbReference type="NCBI Taxonomy" id="2819984"/>
    <lineage>
        <taxon>Bacteria</taxon>
        <taxon>Pseudomonadati</taxon>
        <taxon>Bacteroidota</taxon>
        <taxon>Flavobacteriia</taxon>
        <taxon>Flavobacteriales</taxon>
        <taxon>Flavobacteriaceae</taxon>
        <taxon>Winogradskyella</taxon>
    </lineage>
</organism>
<name>A0ABS3T4X7_9FLAO</name>
<dbReference type="EMBL" id="JAGEVF010000012">
    <property type="protein sequence ID" value="MBO3117800.1"/>
    <property type="molecule type" value="Genomic_DNA"/>
</dbReference>
<comment type="caution">
    <text evidence="1">The sequence shown here is derived from an EMBL/GenBank/DDBJ whole genome shotgun (WGS) entry which is preliminary data.</text>
</comment>
<dbReference type="Pfam" id="PF08907">
    <property type="entry name" value="DUF1853"/>
    <property type="match status" value="1"/>
</dbReference>
<keyword evidence="2" id="KW-1185">Reference proteome</keyword>
<sequence length="272" mass="32084">MTDKHTLNKMFQGYQLSSQLWHGNDIWNLEQLPIDLNTQCTFTSFKNGKNLRLGKWVEEFVLFQLNTLENVEVLGSGIQIEKDKLTIGELDSLFLLEGMPIHLEIVYKYYLYDPDIREDSSLANWIGPNRNDRLLHKLNKLKSRQLPLLQNEATKNILESLDIFHKTIKQNVLFKAKLFIPYNSKFEINSALNPSCVVGEYLRLNQLINFEAYSFFIPSKLEWLLVPNIDVHWLNYEAAKSLIRKELDSKRSPLIWVRDNKNKIRLIFVVWW</sequence>
<dbReference type="RefSeq" id="WP_208155153.1">
    <property type="nucleotide sequence ID" value="NZ_JAGEVF010000012.1"/>
</dbReference>
<evidence type="ECO:0000313" key="2">
    <source>
        <dbReference type="Proteomes" id="UP000676776"/>
    </source>
</evidence>
<protein>
    <submittedName>
        <fullName evidence="1">DUF1853 family protein</fullName>
    </submittedName>
</protein>
<gene>
    <name evidence="1" type="ORF">J4050_13670</name>
</gene>
<reference evidence="1 2" key="1">
    <citation type="submission" date="2021-03" db="EMBL/GenBank/DDBJ databases">
        <title>Winogradskyella sp. nov., isolated from costal sediment.</title>
        <authorList>
            <person name="Gao C."/>
        </authorList>
    </citation>
    <scope>NUCLEOTIDE SEQUENCE [LARGE SCALE GENOMIC DNA]</scope>
    <source>
        <strain evidence="1 2">DF17</strain>
    </source>
</reference>